<dbReference type="InterPro" id="IPR009898">
    <property type="entry name" value="DUF1440"/>
</dbReference>
<comment type="caution">
    <text evidence="1">The sequence shown here is derived from an EMBL/GenBank/DDBJ whole genome shotgun (WGS) entry which is preliminary data.</text>
</comment>
<gene>
    <name evidence="1" type="ORF">BDD14_2149</name>
</gene>
<sequence>MSTRTRSIAKGAIAGLLGGIVATAAKSAVEKIYPPRPHGEPEPPQVLTSKPGGRVLAFRQNLAAQEAIQWGFGATVGAAYGALVEFYPPATSKQGASFGMALVALAHDRTLPVLGFAARPEAQTKREHTSELASHIVYGVVTETVRSIVRRMID</sequence>
<proteinExistence type="predicted"/>
<name>A0A4Q7YUN4_9BACT</name>
<accession>A0A4Q7YUN4</accession>
<evidence type="ECO:0000313" key="1">
    <source>
        <dbReference type="EMBL" id="RZU40679.1"/>
    </source>
</evidence>
<dbReference type="AlphaFoldDB" id="A0A4Q7YUN4"/>
<keyword evidence="2" id="KW-1185">Reference proteome</keyword>
<organism evidence="1 2">
    <name type="scientific">Edaphobacter modestus</name>
    <dbReference type="NCBI Taxonomy" id="388466"/>
    <lineage>
        <taxon>Bacteria</taxon>
        <taxon>Pseudomonadati</taxon>
        <taxon>Acidobacteriota</taxon>
        <taxon>Terriglobia</taxon>
        <taxon>Terriglobales</taxon>
        <taxon>Acidobacteriaceae</taxon>
        <taxon>Edaphobacter</taxon>
    </lineage>
</organism>
<evidence type="ECO:0000313" key="2">
    <source>
        <dbReference type="Proteomes" id="UP000292958"/>
    </source>
</evidence>
<reference evidence="1 2" key="1">
    <citation type="submission" date="2019-02" db="EMBL/GenBank/DDBJ databases">
        <title>Genomic Encyclopedia of Archaeal and Bacterial Type Strains, Phase II (KMG-II): from individual species to whole genera.</title>
        <authorList>
            <person name="Goeker M."/>
        </authorList>
    </citation>
    <scope>NUCLEOTIDE SEQUENCE [LARGE SCALE GENOMIC DNA]</scope>
    <source>
        <strain evidence="1 2">DSM 18101</strain>
    </source>
</reference>
<protein>
    <submittedName>
        <fullName evidence="1">Putative membrane protein</fullName>
    </submittedName>
</protein>
<dbReference type="Proteomes" id="UP000292958">
    <property type="component" value="Unassembled WGS sequence"/>
</dbReference>
<dbReference type="Pfam" id="PF07274">
    <property type="entry name" value="DUF1440"/>
    <property type="match status" value="1"/>
</dbReference>
<dbReference type="EMBL" id="SHKW01000001">
    <property type="protein sequence ID" value="RZU40679.1"/>
    <property type="molecule type" value="Genomic_DNA"/>
</dbReference>
<dbReference type="RefSeq" id="WP_242617860.1">
    <property type="nucleotide sequence ID" value="NZ_SHKW01000001.1"/>
</dbReference>